<feature type="domain" description="Glycosyl transferase family 1" evidence="3">
    <location>
        <begin position="194"/>
        <end position="350"/>
    </location>
</feature>
<reference evidence="5" key="1">
    <citation type="submission" date="2018-06" db="EMBL/GenBank/DDBJ databases">
        <authorList>
            <person name="Zhirakovskaya E."/>
        </authorList>
    </citation>
    <scope>NUCLEOTIDE SEQUENCE</scope>
</reference>
<dbReference type="PANTHER" id="PTHR12526:SF629">
    <property type="entry name" value="TEICHURONIC ACID BIOSYNTHESIS GLYCOSYLTRANSFERASE TUAH-RELATED"/>
    <property type="match status" value="1"/>
</dbReference>
<dbReference type="InterPro" id="IPR028098">
    <property type="entry name" value="Glyco_trans_4-like_N"/>
</dbReference>
<dbReference type="InterPro" id="IPR001296">
    <property type="entry name" value="Glyco_trans_1"/>
</dbReference>
<sequence>MEKNINQKHILVSVINDLATDNRVHKVCTTLAEMGFAVTLVGRKLPGSLPLNERPYSTVRMRLVFNKGALFYAEYNLRLFFLLFFSGFDILLSNDLDTLLANFTAARIKNKPLVFDSHEYFTGVPELINRPRTRQAWKKIEKKIIPQLKYAYTVCDSIARLYYEEYGVRFSVVRNVPKRRGESTTPNEEILGVGGKVVLYQGALNIGRGLPQVIEAMQYVNDAALVIAGDGDIASELKALVGKLSLNGKVRFTGRLPMEKVRHLTAQAHLGLSIEEDLGLNYRYALPNKLFDYIQAKVPVLVTNLPEMAKIVNGYQIGLVTDTLEPKKLAGIINSALTDNALRKTWETNLEKASGELTWENEENIIQNIFKGL</sequence>
<accession>A0A3B0T1C0</accession>
<evidence type="ECO:0000259" key="3">
    <source>
        <dbReference type="Pfam" id="PF00534"/>
    </source>
</evidence>
<keyword evidence="2" id="KW-0808">Transferase</keyword>
<dbReference type="Pfam" id="PF00534">
    <property type="entry name" value="Glycos_transf_1"/>
    <property type="match status" value="1"/>
</dbReference>
<protein>
    <recommendedName>
        <fullName evidence="6">Glycosyltransferase</fullName>
    </recommendedName>
</protein>
<dbReference type="GO" id="GO:0016757">
    <property type="term" value="F:glycosyltransferase activity"/>
    <property type="evidence" value="ECO:0007669"/>
    <property type="project" value="UniProtKB-KW"/>
</dbReference>
<evidence type="ECO:0000259" key="4">
    <source>
        <dbReference type="Pfam" id="PF13439"/>
    </source>
</evidence>
<name>A0A3B0T1C0_9ZZZZ</name>
<feature type="domain" description="Glycosyltransferase subfamily 4-like N-terminal" evidence="4">
    <location>
        <begin position="23"/>
        <end position="173"/>
    </location>
</feature>
<proteinExistence type="predicted"/>
<evidence type="ECO:0008006" key="6">
    <source>
        <dbReference type="Google" id="ProtNLM"/>
    </source>
</evidence>
<gene>
    <name evidence="5" type="ORF">MNBD_BACTEROID01-1248</name>
</gene>
<dbReference type="Gene3D" id="3.40.50.2000">
    <property type="entry name" value="Glycogen Phosphorylase B"/>
    <property type="match status" value="2"/>
</dbReference>
<dbReference type="AlphaFoldDB" id="A0A3B0T1C0"/>
<dbReference type="EMBL" id="UOEP01000003">
    <property type="protein sequence ID" value="VAW12551.1"/>
    <property type="molecule type" value="Genomic_DNA"/>
</dbReference>
<dbReference type="PANTHER" id="PTHR12526">
    <property type="entry name" value="GLYCOSYLTRANSFERASE"/>
    <property type="match status" value="1"/>
</dbReference>
<evidence type="ECO:0000313" key="5">
    <source>
        <dbReference type="EMBL" id="VAW12551.1"/>
    </source>
</evidence>
<organism evidence="5">
    <name type="scientific">hydrothermal vent metagenome</name>
    <dbReference type="NCBI Taxonomy" id="652676"/>
    <lineage>
        <taxon>unclassified sequences</taxon>
        <taxon>metagenomes</taxon>
        <taxon>ecological metagenomes</taxon>
    </lineage>
</organism>
<dbReference type="Pfam" id="PF13439">
    <property type="entry name" value="Glyco_transf_4"/>
    <property type="match status" value="1"/>
</dbReference>
<keyword evidence="1" id="KW-0328">Glycosyltransferase</keyword>
<evidence type="ECO:0000256" key="1">
    <source>
        <dbReference type="ARBA" id="ARBA00022676"/>
    </source>
</evidence>
<evidence type="ECO:0000256" key="2">
    <source>
        <dbReference type="ARBA" id="ARBA00022679"/>
    </source>
</evidence>
<dbReference type="SUPFAM" id="SSF53756">
    <property type="entry name" value="UDP-Glycosyltransferase/glycogen phosphorylase"/>
    <property type="match status" value="1"/>
</dbReference>